<evidence type="ECO:0008006" key="3">
    <source>
        <dbReference type="Google" id="ProtNLM"/>
    </source>
</evidence>
<dbReference type="EMBL" id="CP011390">
    <property type="protein sequence ID" value="ANE52627.1"/>
    <property type="molecule type" value="Genomic_DNA"/>
</dbReference>
<dbReference type="OrthoDB" id="614457at2"/>
<dbReference type="SUPFAM" id="SSF48452">
    <property type="entry name" value="TPR-like"/>
    <property type="match status" value="1"/>
</dbReference>
<dbReference type="STRING" id="1492898.SY85_21235"/>
<name>A0A172U0V3_9BACT</name>
<dbReference type="Gene3D" id="1.25.40.390">
    <property type="match status" value="1"/>
</dbReference>
<sequence length="496" mass="53967">MRRVFIAFAAIATLGVAGCKKNYLDINEDPNRATYSTPQLTMPIALEGAARNNLTGYRSLGWWLGYYGASAGFSKPNIEYTYDVNSSFLAGVWDNLYNNITDFDYVEKKAVEQNLPVYEAISKVMKAYDYHQLVDLWGNVPYSEAIKGAGNFAPKYDKGQEVYDDLVKQLNQAIAIFKKPSTKGSINVSADAKRIIVFGDVLANDGPDAFLNKWVKLANTLKLKLLVQQSQAGRDAYIKGELTGLTANDFLVVGEDAVLNPGYQDDASKFNPLYGVYYTSPGTLSDTYKSNKAGKFAISLYNSTNDPRISYFYDKGTSATYIGSELGDPVGAAGVANMGKGLLQAKGDAVVLTAAESLFLQAEAAQRGYISGNAQKLYEDAVLASFTFTKVPSASTAAAAYVSQSDANTNWALATDKLKLIITQKYLALNTIDILAAYNDFRRTGVPNVPLSIDPTSKGKIPVRMLYPQNELLLNGASVSAEGTVDPFTTTVFWDK</sequence>
<dbReference type="AlphaFoldDB" id="A0A172U0V3"/>
<dbReference type="Proteomes" id="UP000077177">
    <property type="component" value="Chromosome"/>
</dbReference>
<reference evidence="1 2" key="2">
    <citation type="journal article" date="2016" name="Int. J. Syst. Evol. Microbiol.">
        <title>Flavisolibacter tropicus sp. nov., isolated from tropical soil.</title>
        <authorList>
            <person name="Lee J.J."/>
            <person name="Kang M.S."/>
            <person name="Kim G.S."/>
            <person name="Lee C.S."/>
            <person name="Lim S."/>
            <person name="Lee J."/>
            <person name="Roh S.H."/>
            <person name="Kang H."/>
            <person name="Ha J.M."/>
            <person name="Bae S."/>
            <person name="Jung H.Y."/>
            <person name="Kim M.K."/>
        </authorList>
    </citation>
    <scope>NUCLEOTIDE SEQUENCE [LARGE SCALE GENOMIC DNA]</scope>
    <source>
        <strain evidence="1 2">LCS9</strain>
    </source>
</reference>
<proteinExistence type="predicted"/>
<dbReference type="RefSeq" id="WP_066407417.1">
    <property type="nucleotide sequence ID" value="NZ_CP011390.1"/>
</dbReference>
<dbReference type="InterPro" id="IPR041662">
    <property type="entry name" value="SusD-like_2"/>
</dbReference>
<dbReference type="Pfam" id="PF12771">
    <property type="entry name" value="SusD-like_2"/>
    <property type="match status" value="1"/>
</dbReference>
<dbReference type="PROSITE" id="PS51257">
    <property type="entry name" value="PROKAR_LIPOPROTEIN"/>
    <property type="match status" value="1"/>
</dbReference>
<evidence type="ECO:0000313" key="2">
    <source>
        <dbReference type="Proteomes" id="UP000077177"/>
    </source>
</evidence>
<dbReference type="KEGG" id="fla:SY85_21235"/>
<protein>
    <recommendedName>
        <fullName evidence="3">SusD/RagB family nutrient-binding outer membrane lipoprotein</fullName>
    </recommendedName>
</protein>
<evidence type="ECO:0000313" key="1">
    <source>
        <dbReference type="EMBL" id="ANE52627.1"/>
    </source>
</evidence>
<dbReference type="PATRIC" id="fig|1492898.3.peg.4606"/>
<gene>
    <name evidence="1" type="ORF">SY85_21235</name>
</gene>
<dbReference type="InterPro" id="IPR011990">
    <property type="entry name" value="TPR-like_helical_dom_sf"/>
</dbReference>
<reference evidence="2" key="1">
    <citation type="submission" date="2015-01" db="EMBL/GenBank/DDBJ databases">
        <title>Flavisolibacter sp./LCS9/ whole genome sequencing.</title>
        <authorList>
            <person name="Kim M.K."/>
            <person name="Srinivasan S."/>
            <person name="Lee J.-J."/>
        </authorList>
    </citation>
    <scope>NUCLEOTIDE SEQUENCE [LARGE SCALE GENOMIC DNA]</scope>
    <source>
        <strain evidence="2">LCS9</strain>
    </source>
</reference>
<keyword evidence="2" id="KW-1185">Reference proteome</keyword>
<accession>A0A172U0V3</accession>
<organism evidence="1 2">
    <name type="scientific">Flavisolibacter tropicus</name>
    <dbReference type="NCBI Taxonomy" id="1492898"/>
    <lineage>
        <taxon>Bacteria</taxon>
        <taxon>Pseudomonadati</taxon>
        <taxon>Bacteroidota</taxon>
        <taxon>Chitinophagia</taxon>
        <taxon>Chitinophagales</taxon>
        <taxon>Chitinophagaceae</taxon>
        <taxon>Flavisolibacter</taxon>
    </lineage>
</organism>